<gene>
    <name evidence="1" type="ORF">MENTE1834_LOCUS38438</name>
</gene>
<organism evidence="1 2">
    <name type="scientific">Meloidogyne enterolobii</name>
    <name type="common">Root-knot nematode worm</name>
    <name type="synonym">Meloidogyne mayaguensis</name>
    <dbReference type="NCBI Taxonomy" id="390850"/>
    <lineage>
        <taxon>Eukaryota</taxon>
        <taxon>Metazoa</taxon>
        <taxon>Ecdysozoa</taxon>
        <taxon>Nematoda</taxon>
        <taxon>Chromadorea</taxon>
        <taxon>Rhabditida</taxon>
        <taxon>Tylenchina</taxon>
        <taxon>Tylenchomorpha</taxon>
        <taxon>Tylenchoidea</taxon>
        <taxon>Meloidogynidae</taxon>
        <taxon>Meloidogyninae</taxon>
        <taxon>Meloidogyne</taxon>
    </lineage>
</organism>
<keyword evidence="2" id="KW-1185">Reference proteome</keyword>
<dbReference type="EMBL" id="CAVMJV010000083">
    <property type="protein sequence ID" value="CAK5090642.1"/>
    <property type="molecule type" value="Genomic_DNA"/>
</dbReference>
<comment type="caution">
    <text evidence="1">The sequence shown here is derived from an EMBL/GenBank/DDBJ whole genome shotgun (WGS) entry which is preliminary data.</text>
</comment>
<sequence>MCKGVGEFSKNSSRFQLATQLIGPSTGEEASMSTFLIPFILFTSFIWWFGNSGR</sequence>
<accession>A0ACB1AGH9</accession>
<protein>
    <submittedName>
        <fullName evidence="1">Uncharacterized protein</fullName>
    </submittedName>
</protein>
<name>A0ACB1AGH9_MELEN</name>
<dbReference type="Proteomes" id="UP001497535">
    <property type="component" value="Unassembled WGS sequence"/>
</dbReference>
<evidence type="ECO:0000313" key="2">
    <source>
        <dbReference type="Proteomes" id="UP001497535"/>
    </source>
</evidence>
<evidence type="ECO:0000313" key="1">
    <source>
        <dbReference type="EMBL" id="CAK5090642.1"/>
    </source>
</evidence>
<reference evidence="1" key="1">
    <citation type="submission" date="2023-11" db="EMBL/GenBank/DDBJ databases">
        <authorList>
            <person name="Poullet M."/>
        </authorList>
    </citation>
    <scope>NUCLEOTIDE SEQUENCE</scope>
    <source>
        <strain evidence="1">E1834</strain>
    </source>
</reference>
<proteinExistence type="predicted"/>